<keyword evidence="13" id="KW-1185">Reference proteome</keyword>
<dbReference type="Pfam" id="PF08031">
    <property type="entry name" value="BBE"/>
    <property type="match status" value="1"/>
</dbReference>
<dbReference type="GO" id="GO:0016491">
    <property type="term" value="F:oxidoreductase activity"/>
    <property type="evidence" value="ECO:0007669"/>
    <property type="project" value="InterPro"/>
</dbReference>
<dbReference type="Gene3D" id="2.60.120.590">
    <property type="entry name" value="Alpha-ketoglutarate-dependent dioxygenase AlkB-like"/>
    <property type="match status" value="1"/>
</dbReference>
<dbReference type="Gramene" id="AUR62001439-RA">
    <property type="protein sequence ID" value="AUR62001439-RA:cds"/>
    <property type="gene ID" value="AUR62001439"/>
</dbReference>
<dbReference type="InterPro" id="IPR027450">
    <property type="entry name" value="AlkB-like"/>
</dbReference>
<dbReference type="InterPro" id="IPR016167">
    <property type="entry name" value="FAD-bd_PCMH_sub1"/>
</dbReference>
<comment type="cofactor">
    <cofactor evidence="1">
        <name>FAD</name>
        <dbReference type="ChEBI" id="CHEBI:57692"/>
    </cofactor>
</comment>
<evidence type="ECO:0000313" key="13">
    <source>
        <dbReference type="Proteomes" id="UP000596660"/>
    </source>
</evidence>
<dbReference type="Gene3D" id="3.30.43.10">
    <property type="entry name" value="Uridine Diphospho-n-acetylenolpyruvylglucosamine Reductase, domain 2"/>
    <property type="match status" value="1"/>
</dbReference>
<accession>A0A803KQY3</accession>
<feature type="compositionally biased region" description="Polar residues" evidence="9">
    <location>
        <begin position="70"/>
        <end position="84"/>
    </location>
</feature>
<evidence type="ECO:0000256" key="8">
    <source>
        <dbReference type="ARBA" id="ARBA00023180"/>
    </source>
</evidence>
<evidence type="ECO:0000256" key="5">
    <source>
        <dbReference type="ARBA" id="ARBA00022729"/>
    </source>
</evidence>
<reference evidence="12" key="2">
    <citation type="submission" date="2021-03" db="UniProtKB">
        <authorList>
            <consortium name="EnsemblPlants"/>
        </authorList>
    </citation>
    <scope>IDENTIFICATION</scope>
</reference>
<evidence type="ECO:0000256" key="6">
    <source>
        <dbReference type="ARBA" id="ARBA00022827"/>
    </source>
</evidence>
<evidence type="ECO:0000256" key="4">
    <source>
        <dbReference type="ARBA" id="ARBA00022630"/>
    </source>
</evidence>
<comment type="similarity">
    <text evidence="3">Belongs to the alkB family.</text>
</comment>
<dbReference type="InterPro" id="IPR016166">
    <property type="entry name" value="FAD-bd_PCMH"/>
</dbReference>
<feature type="domain" description="FAD-binding PCMH-type" evidence="10">
    <location>
        <begin position="525"/>
        <end position="699"/>
    </location>
</feature>
<sequence length="992" mass="109946">MNRSGGYSSSSRGRGRHSWRKVTADSSPDFHTPVQADAPSNTHMSGSLDRKPHSSWQVKGHNSDGVVSQKYENVTPDRQGQKHGSSMLRGGGSLDRKPHGSWQVKGHSLDSVVSPDNDNMTPAGHQGQQQGSSSSVGGSYIRGGRQKQWMTSSRASNTADSSHDEHLGRCSVDAKVPRNLDRSFMENVDNLADMSRLSLESDVEVNHCSGAEPLKSTENEFGHENNESSDCATPIRVFDICPPKSGSMIILKPSLLAKNREKRNEMKHSVGGPQGIILRSGMVLLKGYFSTSEQANILKKCRDHGLGPAGFYEPRFREGGKLHLRMMCFGQFWDPEASKYVKNRPIDQAKPPSLPQEFLLLVDRAIKDSHSLIAKQSNNVEDILPPVKPDICLVNYYSQTGRLGLHQDKDESRESLGKGIPIVSFSIGDSAEFLYGDQADAEKADKIKLESGDVLIFGGKSRHIFHGVSAILPASKHNVIDFLDCLTLHSNTSNLITKIVYTPQNASYSFVLNANVRNLRFNTSSAPKPLAIVTASDKSHVQATILCAKAHGLEMRIRSGGHDFEGLSYRSPNPFIILDLFNLRSIDIDLGSDTAWVQAGATLGELYYSIAKISNTRAFPGGVCTSVAVGGHFSGGGYGNMLRKFGLTVDHIIDAEIVDVNGVILNRKTMGEDLFWAIRGGGAASFCVVLAWKIRLVQVPEIVTTFVVGKTLEEGGGGIFDQWQHVAHNLDPNLFIRTEAIYNRSHKSESTNKTLQISFLGLYLGRSKDLIQLVSKDFPLLGLKKDDCSEMSWVESTINYYGLPMNSSLEILLDRAPPGGLTYDKHKSDYVKEPIPKVGLDKLWEKIVEVEHLKLQINPYGGKMSQISETATPFPHRKGNLFKIQYLSSWKHNSREITRRYIEATNEVYRFMTPYVSKNPREAFLNYRDIDIGYNANNSLAFATAYFKGNLRRLLRVKAKVDPGNFFRFEQSIPVLASYKHTSLIHQSNVTQ</sequence>
<dbReference type="AlphaFoldDB" id="A0A803KQY3"/>
<comment type="similarity">
    <text evidence="2">Belongs to the oxygen-dependent FAD-linked oxidoreductase family.</text>
</comment>
<organism evidence="12 13">
    <name type="scientific">Chenopodium quinoa</name>
    <name type="common">Quinoa</name>
    <dbReference type="NCBI Taxonomy" id="63459"/>
    <lineage>
        <taxon>Eukaryota</taxon>
        <taxon>Viridiplantae</taxon>
        <taxon>Streptophyta</taxon>
        <taxon>Embryophyta</taxon>
        <taxon>Tracheophyta</taxon>
        <taxon>Spermatophyta</taxon>
        <taxon>Magnoliopsida</taxon>
        <taxon>eudicotyledons</taxon>
        <taxon>Gunneridae</taxon>
        <taxon>Pentapetalae</taxon>
        <taxon>Caryophyllales</taxon>
        <taxon>Chenopodiaceae</taxon>
        <taxon>Chenopodioideae</taxon>
        <taxon>Atripliceae</taxon>
        <taxon>Chenopodium</taxon>
    </lineage>
</organism>
<reference evidence="12" key="1">
    <citation type="journal article" date="2017" name="Nature">
        <title>The genome of Chenopodium quinoa.</title>
        <authorList>
            <person name="Jarvis D.E."/>
            <person name="Ho Y.S."/>
            <person name="Lightfoot D.J."/>
            <person name="Schmoeckel S.M."/>
            <person name="Li B."/>
            <person name="Borm T.J.A."/>
            <person name="Ohyanagi H."/>
            <person name="Mineta K."/>
            <person name="Michell C.T."/>
            <person name="Saber N."/>
            <person name="Kharbatia N.M."/>
            <person name="Rupper R.R."/>
            <person name="Sharp A.R."/>
            <person name="Dally N."/>
            <person name="Boughton B.A."/>
            <person name="Woo Y.H."/>
            <person name="Gao G."/>
            <person name="Schijlen E.G.W.M."/>
            <person name="Guo X."/>
            <person name="Momin A.A."/>
            <person name="Negrao S."/>
            <person name="Al-Babili S."/>
            <person name="Gehring C."/>
            <person name="Roessner U."/>
            <person name="Jung C."/>
            <person name="Murphy K."/>
            <person name="Arold S.T."/>
            <person name="Gojobori T."/>
            <person name="van der Linden C.G."/>
            <person name="van Loo E.N."/>
            <person name="Jellen E.N."/>
            <person name="Maughan P.J."/>
            <person name="Tester M."/>
        </authorList>
    </citation>
    <scope>NUCLEOTIDE SEQUENCE [LARGE SCALE GENOMIC DNA]</scope>
    <source>
        <strain evidence="12">cv. PI 614886</strain>
    </source>
</reference>
<keyword evidence="5" id="KW-0732">Signal</keyword>
<dbReference type="Pfam" id="PF01565">
    <property type="entry name" value="FAD_binding_4"/>
    <property type="match status" value="1"/>
</dbReference>
<dbReference type="PROSITE" id="PS51387">
    <property type="entry name" value="FAD_PCMH"/>
    <property type="match status" value="1"/>
</dbReference>
<dbReference type="InterPro" id="IPR037151">
    <property type="entry name" value="AlkB-like_sf"/>
</dbReference>
<evidence type="ECO:0000256" key="1">
    <source>
        <dbReference type="ARBA" id="ARBA00001974"/>
    </source>
</evidence>
<protein>
    <submittedName>
        <fullName evidence="12">Uncharacterized protein</fullName>
    </submittedName>
</protein>
<dbReference type="InterPro" id="IPR006094">
    <property type="entry name" value="Oxid_FAD_bind_N"/>
</dbReference>
<evidence type="ECO:0000313" key="12">
    <source>
        <dbReference type="EnsemblPlants" id="AUR62001439-RA:cds"/>
    </source>
</evidence>
<feature type="region of interest" description="Disordered" evidence="9">
    <location>
        <begin position="1"/>
        <end position="170"/>
    </location>
</feature>
<dbReference type="Pfam" id="PF13532">
    <property type="entry name" value="2OG-FeII_Oxy_2"/>
    <property type="match status" value="1"/>
</dbReference>
<name>A0A803KQY3_CHEQI</name>
<evidence type="ECO:0000256" key="3">
    <source>
        <dbReference type="ARBA" id="ARBA00007879"/>
    </source>
</evidence>
<evidence type="ECO:0000256" key="7">
    <source>
        <dbReference type="ARBA" id="ARBA00023157"/>
    </source>
</evidence>
<dbReference type="GO" id="GO:0071949">
    <property type="term" value="F:FAD binding"/>
    <property type="evidence" value="ECO:0007669"/>
    <property type="project" value="InterPro"/>
</dbReference>
<feature type="compositionally biased region" description="Low complexity" evidence="9">
    <location>
        <begin position="1"/>
        <end position="12"/>
    </location>
</feature>
<feature type="compositionally biased region" description="Low complexity" evidence="9">
    <location>
        <begin position="124"/>
        <end position="139"/>
    </location>
</feature>
<dbReference type="SMR" id="A0A803KQY3"/>
<dbReference type="Gene3D" id="3.30.465.10">
    <property type="match status" value="1"/>
</dbReference>
<keyword evidence="8" id="KW-0325">Glycoprotein</keyword>
<dbReference type="InterPro" id="IPR012951">
    <property type="entry name" value="BBE"/>
</dbReference>
<dbReference type="InterPro" id="IPR005123">
    <property type="entry name" value="Oxoglu/Fe-dep_dioxygenase_dom"/>
</dbReference>
<dbReference type="InterPro" id="IPR016169">
    <property type="entry name" value="FAD-bd_PCMH_sub2"/>
</dbReference>
<dbReference type="Proteomes" id="UP000596660">
    <property type="component" value="Unplaced"/>
</dbReference>
<keyword evidence="6" id="KW-0274">FAD</keyword>
<dbReference type="PANTHER" id="PTHR32448">
    <property type="entry name" value="OS08G0158400 PROTEIN"/>
    <property type="match status" value="1"/>
</dbReference>
<keyword evidence="7" id="KW-1015">Disulfide bond</keyword>
<evidence type="ECO:0000256" key="9">
    <source>
        <dbReference type="SAM" id="MobiDB-lite"/>
    </source>
</evidence>
<dbReference type="PROSITE" id="PS51471">
    <property type="entry name" value="FE2OG_OXY"/>
    <property type="match status" value="1"/>
</dbReference>
<evidence type="ECO:0000259" key="11">
    <source>
        <dbReference type="PROSITE" id="PS51471"/>
    </source>
</evidence>
<feature type="domain" description="Fe2OG dioxygenase" evidence="11">
    <location>
        <begin position="388"/>
        <end position="490"/>
    </location>
</feature>
<feature type="compositionally biased region" description="Polar residues" evidence="9">
    <location>
        <begin position="148"/>
        <end position="160"/>
    </location>
</feature>
<dbReference type="Gene3D" id="3.40.462.20">
    <property type="match status" value="1"/>
</dbReference>
<dbReference type="SUPFAM" id="SSF56176">
    <property type="entry name" value="FAD-binding/transporter-associated domain-like"/>
    <property type="match status" value="1"/>
</dbReference>
<dbReference type="SUPFAM" id="SSF51197">
    <property type="entry name" value="Clavaminate synthase-like"/>
    <property type="match status" value="1"/>
</dbReference>
<dbReference type="FunFam" id="3.30.43.10:FF:000004">
    <property type="entry name" value="Berberine bridge enzyme-like 15"/>
    <property type="match status" value="1"/>
</dbReference>
<evidence type="ECO:0000256" key="2">
    <source>
        <dbReference type="ARBA" id="ARBA00005466"/>
    </source>
</evidence>
<proteinExistence type="inferred from homology"/>
<keyword evidence="4" id="KW-0285">Flavoprotein</keyword>
<evidence type="ECO:0000259" key="10">
    <source>
        <dbReference type="PROSITE" id="PS51387"/>
    </source>
</evidence>
<dbReference type="EnsemblPlants" id="AUR62001439-RA">
    <property type="protein sequence ID" value="AUR62001439-RA:cds"/>
    <property type="gene ID" value="AUR62001439"/>
</dbReference>
<dbReference type="InterPro" id="IPR036318">
    <property type="entry name" value="FAD-bd_PCMH-like_sf"/>
</dbReference>